<evidence type="ECO:0000256" key="2">
    <source>
        <dbReference type="ARBA" id="ARBA00006951"/>
    </source>
</evidence>
<feature type="domain" description="BZIP" evidence="8">
    <location>
        <begin position="10"/>
        <end position="73"/>
    </location>
</feature>
<name>A0A813WDQ2_9BILA</name>
<gene>
    <name evidence="10" type="ORF">BJG266_LOCUS7753</name>
    <name evidence="9" type="ORF">QVE165_LOCUS113</name>
</gene>
<dbReference type="EMBL" id="CAJNOI010000023">
    <property type="protein sequence ID" value="CAF0849294.1"/>
    <property type="molecule type" value="Genomic_DNA"/>
</dbReference>
<evidence type="ECO:0000256" key="3">
    <source>
        <dbReference type="ARBA" id="ARBA00023015"/>
    </source>
</evidence>
<evidence type="ECO:0000313" key="9">
    <source>
        <dbReference type="EMBL" id="CAF0729236.1"/>
    </source>
</evidence>
<keyword evidence="5" id="KW-0804">Transcription</keyword>
<dbReference type="EMBL" id="CAJNOM010000001">
    <property type="protein sequence ID" value="CAF0729236.1"/>
    <property type="molecule type" value="Genomic_DNA"/>
</dbReference>
<comment type="caution">
    <text evidence="10">The sequence shown here is derived from an EMBL/GenBank/DDBJ whole genome shotgun (WGS) entry which is preliminary data.</text>
</comment>
<keyword evidence="3" id="KW-0805">Transcription regulation</keyword>
<organism evidence="10 12">
    <name type="scientific">Adineta steineri</name>
    <dbReference type="NCBI Taxonomy" id="433720"/>
    <lineage>
        <taxon>Eukaryota</taxon>
        <taxon>Metazoa</taxon>
        <taxon>Spiralia</taxon>
        <taxon>Gnathifera</taxon>
        <taxon>Rotifera</taxon>
        <taxon>Eurotatoria</taxon>
        <taxon>Bdelloidea</taxon>
        <taxon>Adinetida</taxon>
        <taxon>Adinetidae</taxon>
        <taxon>Adineta</taxon>
    </lineage>
</organism>
<dbReference type="GO" id="GO:0006351">
    <property type="term" value="P:DNA-templated transcription"/>
    <property type="evidence" value="ECO:0007669"/>
    <property type="project" value="InterPro"/>
</dbReference>
<evidence type="ECO:0000259" key="8">
    <source>
        <dbReference type="PROSITE" id="PS50217"/>
    </source>
</evidence>
<evidence type="ECO:0000313" key="10">
    <source>
        <dbReference type="EMBL" id="CAF0849294.1"/>
    </source>
</evidence>
<keyword evidence="4" id="KW-0238">DNA-binding</keyword>
<feature type="region of interest" description="Disordered" evidence="7">
    <location>
        <begin position="83"/>
        <end position="107"/>
    </location>
</feature>
<evidence type="ECO:0000256" key="6">
    <source>
        <dbReference type="ARBA" id="ARBA00023242"/>
    </source>
</evidence>
<dbReference type="OrthoDB" id="10036607at2759"/>
<dbReference type="Pfam" id="PF07716">
    <property type="entry name" value="bZIP_2"/>
    <property type="match status" value="1"/>
</dbReference>
<keyword evidence="11" id="KW-1185">Reference proteome</keyword>
<feature type="compositionally biased region" description="Polar residues" evidence="7">
    <location>
        <begin position="83"/>
        <end position="93"/>
    </location>
</feature>
<feature type="region of interest" description="Disordered" evidence="7">
    <location>
        <begin position="1"/>
        <end position="46"/>
    </location>
</feature>
<dbReference type="SMART" id="SM00338">
    <property type="entry name" value="BRLZ"/>
    <property type="match status" value="1"/>
</dbReference>
<comment type="subcellular location">
    <subcellularLocation>
        <location evidence="1">Nucleus</location>
    </subcellularLocation>
</comment>
<dbReference type="PANTHER" id="PTHR23334">
    <property type="entry name" value="CCAAT/ENHANCER BINDING PROTEIN"/>
    <property type="match status" value="1"/>
</dbReference>
<evidence type="ECO:0000256" key="1">
    <source>
        <dbReference type="ARBA" id="ARBA00004123"/>
    </source>
</evidence>
<dbReference type="PROSITE" id="PS50217">
    <property type="entry name" value="BZIP"/>
    <property type="match status" value="1"/>
</dbReference>
<dbReference type="Proteomes" id="UP000663832">
    <property type="component" value="Unassembled WGS sequence"/>
</dbReference>
<evidence type="ECO:0000313" key="11">
    <source>
        <dbReference type="Proteomes" id="UP000663832"/>
    </source>
</evidence>
<dbReference type="GO" id="GO:0000978">
    <property type="term" value="F:RNA polymerase II cis-regulatory region sequence-specific DNA binding"/>
    <property type="evidence" value="ECO:0007669"/>
    <property type="project" value="TreeGrafter"/>
</dbReference>
<reference evidence="10" key="1">
    <citation type="submission" date="2021-02" db="EMBL/GenBank/DDBJ databases">
        <authorList>
            <person name="Nowell W R."/>
        </authorList>
    </citation>
    <scope>NUCLEOTIDE SEQUENCE</scope>
</reference>
<proteinExistence type="inferred from homology"/>
<evidence type="ECO:0000256" key="7">
    <source>
        <dbReference type="SAM" id="MobiDB-lite"/>
    </source>
</evidence>
<dbReference type="InterPro" id="IPR031106">
    <property type="entry name" value="C/EBP"/>
</dbReference>
<dbReference type="InterPro" id="IPR046347">
    <property type="entry name" value="bZIP_sf"/>
</dbReference>
<dbReference type="GO" id="GO:0000981">
    <property type="term" value="F:DNA-binding transcription factor activity, RNA polymerase II-specific"/>
    <property type="evidence" value="ECO:0007669"/>
    <property type="project" value="TreeGrafter"/>
</dbReference>
<evidence type="ECO:0000313" key="12">
    <source>
        <dbReference type="Proteomes" id="UP000663877"/>
    </source>
</evidence>
<dbReference type="GO" id="GO:0005634">
    <property type="term" value="C:nucleus"/>
    <property type="evidence" value="ECO:0007669"/>
    <property type="project" value="UniProtKB-SubCell"/>
</dbReference>
<dbReference type="PANTHER" id="PTHR23334:SF69">
    <property type="entry name" value="CCAAT_ENHANCER-BINDING PROTEIN GAMMA"/>
    <property type="match status" value="1"/>
</dbReference>
<comment type="similarity">
    <text evidence="2">Belongs to the bZIP family. C/EBP subfamily.</text>
</comment>
<dbReference type="AlphaFoldDB" id="A0A813WDQ2"/>
<dbReference type="Gene3D" id="1.20.5.170">
    <property type="match status" value="1"/>
</dbReference>
<evidence type="ECO:0000256" key="4">
    <source>
        <dbReference type="ARBA" id="ARBA00023125"/>
    </source>
</evidence>
<feature type="compositionally biased region" description="Basic and acidic residues" evidence="7">
    <location>
        <begin position="7"/>
        <end position="38"/>
    </location>
</feature>
<dbReference type="Proteomes" id="UP000663877">
    <property type="component" value="Unassembled WGS sequence"/>
</dbReference>
<evidence type="ECO:0000256" key="5">
    <source>
        <dbReference type="ARBA" id="ARBA00023163"/>
    </source>
</evidence>
<keyword evidence="6" id="KW-0539">Nucleus</keyword>
<dbReference type="SUPFAM" id="SSF57959">
    <property type="entry name" value="Leucine zipper domain"/>
    <property type="match status" value="1"/>
</dbReference>
<sequence length="157" mass="18101">MQRRSVPRTDPRYDQVRARNNDSVKKSREKSRRERDETLDAINQLEEENQDLTERINKLKHEYDQLQELFKQHTGISLDQTMTSETNETSLPSIQPKPIEQPKEIPSQPILTINTNEQETNTTSSSSSDIQLDPSTLDGAIVLINGVQYKIFSMNKT</sequence>
<accession>A0A813WDQ2</accession>
<dbReference type="InterPro" id="IPR004827">
    <property type="entry name" value="bZIP"/>
</dbReference>
<protein>
    <recommendedName>
        <fullName evidence="8">BZIP domain-containing protein</fullName>
    </recommendedName>
</protein>